<dbReference type="GeneID" id="30150697"/>
<protein>
    <submittedName>
        <fullName evidence="1">Uncharacterized protein</fullName>
    </submittedName>
</protein>
<dbReference type="AlphaFoldDB" id="A0A1E3QLR2"/>
<name>A0A1E3QLR2_9ASCO</name>
<keyword evidence="2" id="KW-1185">Reference proteome</keyword>
<dbReference type="RefSeq" id="XP_018983918.1">
    <property type="nucleotide sequence ID" value="XM_019132844.1"/>
</dbReference>
<reference evidence="2" key="1">
    <citation type="submission" date="2016-05" db="EMBL/GenBank/DDBJ databases">
        <title>Comparative genomics of biotechnologically important yeasts.</title>
        <authorList>
            <consortium name="DOE Joint Genome Institute"/>
            <person name="Riley R."/>
            <person name="Haridas S."/>
            <person name="Wolfe K.H."/>
            <person name="Lopes M.R."/>
            <person name="Hittinger C.T."/>
            <person name="Goker M."/>
            <person name="Salamov A."/>
            <person name="Wisecaver J."/>
            <person name="Long T.M."/>
            <person name="Aerts A.L."/>
            <person name="Barry K."/>
            <person name="Choi C."/>
            <person name="Clum A."/>
            <person name="Coughlan A.Y."/>
            <person name="Deshpande S."/>
            <person name="Douglass A.P."/>
            <person name="Hanson S.J."/>
            <person name="Klenk H.-P."/>
            <person name="Labutti K."/>
            <person name="Lapidus A."/>
            <person name="Lindquist E."/>
            <person name="Lipzen A."/>
            <person name="Meier-Kolthoff J.P."/>
            <person name="Ohm R.A."/>
            <person name="Otillar R.P."/>
            <person name="Pangilinan J."/>
            <person name="Peng Y."/>
            <person name="Rokas A."/>
            <person name="Rosa C.A."/>
            <person name="Scheuner C."/>
            <person name="Sibirny A.A."/>
            <person name="Slot J.C."/>
            <person name="Stielow J.B."/>
            <person name="Sun H."/>
            <person name="Kurtzman C.P."/>
            <person name="Blackwell M."/>
            <person name="Grigoriev I.V."/>
            <person name="Jeffries T.W."/>
        </authorList>
    </citation>
    <scope>NUCLEOTIDE SEQUENCE [LARGE SCALE GENOMIC DNA]</scope>
    <source>
        <strain evidence="2">NRRL Y-12698</strain>
    </source>
</reference>
<sequence length="60" mass="6236">MVPLPSSLHGHALSGGMPLSSTAPLALRKPSGLKNASLFKGSVANMLTFFLLRSGKRGVM</sequence>
<organism evidence="1 2">
    <name type="scientific">Babjeviella inositovora NRRL Y-12698</name>
    <dbReference type="NCBI Taxonomy" id="984486"/>
    <lineage>
        <taxon>Eukaryota</taxon>
        <taxon>Fungi</taxon>
        <taxon>Dikarya</taxon>
        <taxon>Ascomycota</taxon>
        <taxon>Saccharomycotina</taxon>
        <taxon>Pichiomycetes</taxon>
        <taxon>Serinales incertae sedis</taxon>
        <taxon>Babjeviella</taxon>
    </lineage>
</organism>
<gene>
    <name evidence="1" type="ORF">BABINDRAFT_86890</name>
</gene>
<evidence type="ECO:0000313" key="2">
    <source>
        <dbReference type="Proteomes" id="UP000094336"/>
    </source>
</evidence>
<proteinExistence type="predicted"/>
<accession>A0A1E3QLR2</accession>
<dbReference type="EMBL" id="KV454435">
    <property type="protein sequence ID" value="ODQ78590.1"/>
    <property type="molecule type" value="Genomic_DNA"/>
</dbReference>
<dbReference type="Proteomes" id="UP000094336">
    <property type="component" value="Unassembled WGS sequence"/>
</dbReference>
<evidence type="ECO:0000313" key="1">
    <source>
        <dbReference type="EMBL" id="ODQ78590.1"/>
    </source>
</evidence>